<dbReference type="InterPro" id="IPR015500">
    <property type="entry name" value="Peptidase_S8_subtilisin-rel"/>
</dbReference>
<dbReference type="PROSITE" id="PS51892">
    <property type="entry name" value="SUBTILASE"/>
    <property type="match status" value="1"/>
</dbReference>
<dbReference type="RefSeq" id="WP_343864499.1">
    <property type="nucleotide sequence ID" value="NZ_BAAACX010000018.1"/>
</dbReference>
<evidence type="ECO:0000256" key="3">
    <source>
        <dbReference type="ARBA" id="ARBA00022801"/>
    </source>
</evidence>
<gene>
    <name evidence="8" type="ORF">GCM10008933_41710</name>
</gene>
<dbReference type="SUPFAM" id="SSF52743">
    <property type="entry name" value="Subtilisin-like"/>
    <property type="match status" value="1"/>
</dbReference>
<organism evidence="8 9">
    <name type="scientific">Paenibacillus motobuensis</name>
    <dbReference type="NCBI Taxonomy" id="295324"/>
    <lineage>
        <taxon>Bacteria</taxon>
        <taxon>Bacillati</taxon>
        <taxon>Bacillota</taxon>
        <taxon>Bacilli</taxon>
        <taxon>Bacillales</taxon>
        <taxon>Paenibacillaceae</taxon>
        <taxon>Paenibacillus</taxon>
    </lineage>
</organism>
<keyword evidence="4 5" id="KW-0720">Serine protease</keyword>
<dbReference type="PROSITE" id="PS00137">
    <property type="entry name" value="SUBTILASE_HIS"/>
    <property type="match status" value="1"/>
</dbReference>
<protein>
    <recommendedName>
        <fullName evidence="7">Peptidase S8/S53 domain-containing protein</fullName>
    </recommendedName>
</protein>
<dbReference type="PROSITE" id="PS00136">
    <property type="entry name" value="SUBTILASE_ASP"/>
    <property type="match status" value="1"/>
</dbReference>
<dbReference type="InterPro" id="IPR050131">
    <property type="entry name" value="Peptidase_S8_subtilisin-like"/>
</dbReference>
<dbReference type="InterPro" id="IPR036852">
    <property type="entry name" value="Peptidase_S8/S53_dom_sf"/>
</dbReference>
<comment type="caution">
    <text evidence="8">The sequence shown here is derived from an EMBL/GenBank/DDBJ whole genome shotgun (WGS) entry which is preliminary data.</text>
</comment>
<feature type="active site" description="Charge relay system" evidence="5">
    <location>
        <position position="286"/>
    </location>
</feature>
<evidence type="ECO:0000259" key="7">
    <source>
        <dbReference type="Pfam" id="PF00082"/>
    </source>
</evidence>
<evidence type="ECO:0000313" key="8">
    <source>
        <dbReference type="EMBL" id="GAA0407140.1"/>
    </source>
</evidence>
<keyword evidence="3 5" id="KW-0378">Hydrolase</keyword>
<feature type="domain" description="Peptidase S8/S53" evidence="7">
    <location>
        <begin position="244"/>
        <end position="543"/>
    </location>
</feature>
<dbReference type="PANTHER" id="PTHR43806:SF11">
    <property type="entry name" value="CEREVISIN-RELATED"/>
    <property type="match status" value="1"/>
</dbReference>
<evidence type="ECO:0000256" key="5">
    <source>
        <dbReference type="PROSITE-ProRule" id="PRU01240"/>
    </source>
</evidence>
<keyword evidence="2 5" id="KW-0645">Protease</keyword>
<keyword evidence="9" id="KW-1185">Reference proteome</keyword>
<comment type="similarity">
    <text evidence="1 5 6">Belongs to the peptidase S8 family.</text>
</comment>
<dbReference type="InterPro" id="IPR023828">
    <property type="entry name" value="Peptidase_S8_Ser-AS"/>
</dbReference>
<evidence type="ECO:0000256" key="6">
    <source>
        <dbReference type="RuleBase" id="RU003355"/>
    </source>
</evidence>
<evidence type="ECO:0000256" key="2">
    <source>
        <dbReference type="ARBA" id="ARBA00022670"/>
    </source>
</evidence>
<accession>A0ABN0YSA9</accession>
<dbReference type="Gene3D" id="3.40.50.200">
    <property type="entry name" value="Peptidase S8/S53 domain"/>
    <property type="match status" value="1"/>
</dbReference>
<dbReference type="EMBL" id="BAAACX010000018">
    <property type="protein sequence ID" value="GAA0407140.1"/>
    <property type="molecule type" value="Genomic_DNA"/>
</dbReference>
<dbReference type="InterPro" id="IPR022398">
    <property type="entry name" value="Peptidase_S8_His-AS"/>
</dbReference>
<sequence length="557" mass="59861">MNSQFKSEVGNKKGNRRRKIMFVMAVVLLLVTSPGNSGVLAAVMEETNGAKAEQKYGNIISPMSVTDITYHSLQSLGWDEGITSGDPQSRLIMFKEGRLPAYPEELLQQWPEIEITLLPEVSMLKLTGYSLDRLLDAEAALTAAFASDIEEVGEDPKIMISDHAADPLQDAGIASKKTFNILNLNSYIEKTVTQFPSARRQEVADSVAGSSPLTTGALLYQSWGWDIKEVTGDGQSLSMQSGNHNVVVAVIDSGIDASHPDLSGNIVNEGRSFVPGVNDTIDRLGHGTMIAGTIAANGQLLGVGPNLGISAYKVFDEGEADSSWVIEAIIQAVRDKVDVINLSLGTYKSLIKREDQAILIAYERALAYAYLHGVVVVASSGTDGLDISNPLQLAENLGWGKNLAVHAPGSLPGVITVSATNREHERAFYSNYGLRNMIAAPAGDYGSTWFTKGELNLLSMCLTTYPTNLPQSYLSQLVGLPAGYEFMIGTSLAAPKVSAAAALLIAEGREKGRQMSPEDVKQILFRSATDYGATGPDTDFGVGVVNVYEALKKYMRK</sequence>
<dbReference type="InterPro" id="IPR023827">
    <property type="entry name" value="Peptidase_S8_Asp-AS"/>
</dbReference>
<dbReference type="PANTHER" id="PTHR43806">
    <property type="entry name" value="PEPTIDASE S8"/>
    <property type="match status" value="1"/>
</dbReference>
<evidence type="ECO:0000256" key="1">
    <source>
        <dbReference type="ARBA" id="ARBA00011073"/>
    </source>
</evidence>
<proteinExistence type="inferred from homology"/>
<name>A0ABN0YSA9_9BACL</name>
<feature type="active site" description="Charge relay system" evidence="5">
    <location>
        <position position="491"/>
    </location>
</feature>
<feature type="active site" description="Charge relay system" evidence="5">
    <location>
        <position position="252"/>
    </location>
</feature>
<dbReference type="Proteomes" id="UP001500340">
    <property type="component" value="Unassembled WGS sequence"/>
</dbReference>
<dbReference type="PRINTS" id="PR00723">
    <property type="entry name" value="SUBTILISIN"/>
</dbReference>
<dbReference type="InterPro" id="IPR000209">
    <property type="entry name" value="Peptidase_S8/S53_dom"/>
</dbReference>
<evidence type="ECO:0000256" key="4">
    <source>
        <dbReference type="ARBA" id="ARBA00022825"/>
    </source>
</evidence>
<dbReference type="PROSITE" id="PS00138">
    <property type="entry name" value="SUBTILASE_SER"/>
    <property type="match status" value="1"/>
</dbReference>
<dbReference type="Pfam" id="PF00082">
    <property type="entry name" value="Peptidase_S8"/>
    <property type="match status" value="1"/>
</dbReference>
<reference evidence="8 9" key="1">
    <citation type="journal article" date="2019" name="Int. J. Syst. Evol. Microbiol.">
        <title>The Global Catalogue of Microorganisms (GCM) 10K type strain sequencing project: providing services to taxonomists for standard genome sequencing and annotation.</title>
        <authorList>
            <consortium name="The Broad Institute Genomics Platform"/>
            <consortium name="The Broad Institute Genome Sequencing Center for Infectious Disease"/>
            <person name="Wu L."/>
            <person name="Ma J."/>
        </authorList>
    </citation>
    <scope>NUCLEOTIDE SEQUENCE [LARGE SCALE GENOMIC DNA]</scope>
    <source>
        <strain evidence="8 9">JCM 12774</strain>
    </source>
</reference>
<evidence type="ECO:0000313" key="9">
    <source>
        <dbReference type="Proteomes" id="UP001500340"/>
    </source>
</evidence>